<protein>
    <submittedName>
        <fullName evidence="2">Uncharacterized protein</fullName>
    </submittedName>
</protein>
<evidence type="ECO:0000256" key="1">
    <source>
        <dbReference type="SAM" id="MobiDB-lite"/>
    </source>
</evidence>
<dbReference type="AlphaFoldDB" id="A0AA35WHE7"/>
<feature type="compositionally biased region" description="Basic residues" evidence="1">
    <location>
        <begin position="83"/>
        <end position="92"/>
    </location>
</feature>
<evidence type="ECO:0000313" key="2">
    <source>
        <dbReference type="EMBL" id="CAI8017351.1"/>
    </source>
</evidence>
<feature type="compositionally biased region" description="Basic residues" evidence="1">
    <location>
        <begin position="1"/>
        <end position="15"/>
    </location>
</feature>
<evidence type="ECO:0000313" key="3">
    <source>
        <dbReference type="Proteomes" id="UP001174909"/>
    </source>
</evidence>
<feature type="compositionally biased region" description="Basic residues" evidence="1">
    <location>
        <begin position="100"/>
        <end position="110"/>
    </location>
</feature>
<feature type="region of interest" description="Disordered" evidence="1">
    <location>
        <begin position="1"/>
        <end position="64"/>
    </location>
</feature>
<reference evidence="2" key="1">
    <citation type="submission" date="2023-03" db="EMBL/GenBank/DDBJ databases">
        <authorList>
            <person name="Steffen K."/>
            <person name="Cardenas P."/>
        </authorList>
    </citation>
    <scope>NUCLEOTIDE SEQUENCE</scope>
</reference>
<organism evidence="2 3">
    <name type="scientific">Geodia barretti</name>
    <name type="common">Barrett's horny sponge</name>
    <dbReference type="NCBI Taxonomy" id="519541"/>
    <lineage>
        <taxon>Eukaryota</taxon>
        <taxon>Metazoa</taxon>
        <taxon>Porifera</taxon>
        <taxon>Demospongiae</taxon>
        <taxon>Heteroscleromorpha</taxon>
        <taxon>Tetractinellida</taxon>
        <taxon>Astrophorina</taxon>
        <taxon>Geodiidae</taxon>
        <taxon>Geodia</taxon>
    </lineage>
</organism>
<gene>
    <name evidence="2" type="ORF">GBAR_LOCUS10546</name>
</gene>
<dbReference type="Proteomes" id="UP001174909">
    <property type="component" value="Unassembled WGS sequence"/>
</dbReference>
<feature type="region of interest" description="Disordered" evidence="1">
    <location>
        <begin position="80"/>
        <end position="110"/>
    </location>
</feature>
<comment type="caution">
    <text evidence="2">The sequence shown here is derived from an EMBL/GenBank/DDBJ whole genome shotgun (WGS) entry which is preliminary data.</text>
</comment>
<name>A0AA35WHE7_GEOBA</name>
<keyword evidence="3" id="KW-1185">Reference proteome</keyword>
<sequence>MSLFKSKRGRRNIRKKAVELEEEGVEGEKEGTEATDVLATNGETRPPPSQTNISTAPTKKKEARSLLSFEDELADEGPEFRVKKTTLSRRAAKMAGKDRKEKKHKKKRET</sequence>
<proteinExistence type="predicted"/>
<accession>A0AA35WHE7</accession>
<dbReference type="EMBL" id="CASHTH010001619">
    <property type="protein sequence ID" value="CAI8017351.1"/>
    <property type="molecule type" value="Genomic_DNA"/>
</dbReference>